<name>A0AAN7VLS0_9PEZI</name>
<organism evidence="1 2">
    <name type="scientific">Elasticomyces elasticus</name>
    <dbReference type="NCBI Taxonomy" id="574655"/>
    <lineage>
        <taxon>Eukaryota</taxon>
        <taxon>Fungi</taxon>
        <taxon>Dikarya</taxon>
        <taxon>Ascomycota</taxon>
        <taxon>Pezizomycotina</taxon>
        <taxon>Dothideomycetes</taxon>
        <taxon>Dothideomycetidae</taxon>
        <taxon>Mycosphaerellales</taxon>
        <taxon>Teratosphaeriaceae</taxon>
        <taxon>Elasticomyces</taxon>
    </lineage>
</organism>
<dbReference type="PANTHER" id="PTHR34144">
    <property type="entry name" value="CHROMOSOME 8, WHOLE GENOME SHOTGUN SEQUENCE"/>
    <property type="match status" value="1"/>
</dbReference>
<gene>
    <name evidence="1" type="ORF">LTR97_011276</name>
</gene>
<dbReference type="AlphaFoldDB" id="A0AAN7VLS0"/>
<dbReference type="EMBL" id="JAVRQU010000020">
    <property type="protein sequence ID" value="KAK5692102.1"/>
    <property type="molecule type" value="Genomic_DNA"/>
</dbReference>
<evidence type="ECO:0000313" key="2">
    <source>
        <dbReference type="Proteomes" id="UP001310594"/>
    </source>
</evidence>
<dbReference type="Pfam" id="PF11735">
    <property type="entry name" value="CAP59_mtransfer"/>
    <property type="match status" value="1"/>
</dbReference>
<dbReference type="Proteomes" id="UP001310594">
    <property type="component" value="Unassembled WGS sequence"/>
</dbReference>
<proteinExistence type="predicted"/>
<dbReference type="PANTHER" id="PTHR34144:SF7">
    <property type="entry name" value="EXPORT PROTEIN (CAP59), PUTATIVE (AFU_ORTHOLOGUE AFUA_7G05020)-RELATED"/>
    <property type="match status" value="1"/>
</dbReference>
<protein>
    <recommendedName>
        <fullName evidence="3">Polysaccharide export protein</fullName>
    </recommendedName>
</protein>
<sequence>MIIRPRVQRLLFSRLLKVLLVLTLAWTAYEVWSIRHALAEEASKDPLPFGKQRIFIASIHWTDERILREYWVPAVLQLAQDIGRENVFVSVYESGSFDDTKGALQELDDHLTGMGINHRVVLDDTTHLDEVSRERAEDGWVQMPSTKTYRQNWTDWFSLEKDEWVPRRIPYLARLRNQVMEPLYDQQQLGNVYDKILWLNDVVFDTEDVQRLLGTRDGHYAAACALDFKRAPAFYDTFALRDAAGYAPLTDTWPFFRSAESRDAMVHGQPVPVASCWNGMVAFDAKPFYRIVDRLAFRGISDILAASHLEGSECCLIHADNPLSHEKGVWVNPNVRVGYNGTAYHAVNDGRVWPSSYAIMTGVWRNRITRWLRVSNTPDRVVEGRLRAAEQWAPEATESGEFCLIDEMQILLWNGWGHA</sequence>
<evidence type="ECO:0000313" key="1">
    <source>
        <dbReference type="EMBL" id="KAK5692102.1"/>
    </source>
</evidence>
<reference evidence="1" key="1">
    <citation type="submission" date="2023-08" db="EMBL/GenBank/DDBJ databases">
        <title>Black Yeasts Isolated from many extreme environments.</title>
        <authorList>
            <person name="Coleine C."/>
            <person name="Stajich J.E."/>
            <person name="Selbmann L."/>
        </authorList>
    </citation>
    <scope>NUCLEOTIDE SEQUENCE</scope>
    <source>
        <strain evidence="1">CCFEE 5810</strain>
    </source>
</reference>
<accession>A0AAN7VLS0</accession>
<dbReference type="InterPro" id="IPR021047">
    <property type="entry name" value="Mannosyltransferase_CMT1"/>
</dbReference>
<evidence type="ECO:0008006" key="3">
    <source>
        <dbReference type="Google" id="ProtNLM"/>
    </source>
</evidence>
<comment type="caution">
    <text evidence="1">The sequence shown here is derived from an EMBL/GenBank/DDBJ whole genome shotgun (WGS) entry which is preliminary data.</text>
</comment>